<keyword evidence="2" id="KW-1185">Reference proteome</keyword>
<evidence type="ECO:0000313" key="2">
    <source>
        <dbReference type="Proteomes" id="UP001595724"/>
    </source>
</evidence>
<organism evidence="1 2">
    <name type="scientific">Luteimonas notoginsengisoli</name>
    <dbReference type="NCBI Taxonomy" id="1578200"/>
    <lineage>
        <taxon>Bacteria</taxon>
        <taxon>Pseudomonadati</taxon>
        <taxon>Pseudomonadota</taxon>
        <taxon>Gammaproteobacteria</taxon>
        <taxon>Lysobacterales</taxon>
        <taxon>Lysobacteraceae</taxon>
        <taxon>Luteimonas</taxon>
    </lineage>
</organism>
<dbReference type="Proteomes" id="UP001595724">
    <property type="component" value="Unassembled WGS sequence"/>
</dbReference>
<evidence type="ECO:0008006" key="3">
    <source>
        <dbReference type="Google" id="ProtNLM"/>
    </source>
</evidence>
<protein>
    <recommendedName>
        <fullName evidence="3">DUF4224 domain-containing protein</fullName>
    </recommendedName>
</protein>
<gene>
    <name evidence="1" type="ORF">ACFOM9_09730</name>
</gene>
<dbReference type="RefSeq" id="WP_386709618.1">
    <property type="nucleotide sequence ID" value="NZ_JBHRYF010000008.1"/>
</dbReference>
<proteinExistence type="predicted"/>
<accession>A0ABV7UUK7</accession>
<sequence length="81" mass="9390">MYGRERRQRQDPDTATLRAGLTPAQLHALATLEQFGWTLRFVRRPLFRDPVPVVFQRDGRRFVVLEADGTLNEAPDLVIRD</sequence>
<reference evidence="2" key="1">
    <citation type="journal article" date="2019" name="Int. J. Syst. Evol. Microbiol.">
        <title>The Global Catalogue of Microorganisms (GCM) 10K type strain sequencing project: providing services to taxonomists for standard genome sequencing and annotation.</title>
        <authorList>
            <consortium name="The Broad Institute Genomics Platform"/>
            <consortium name="The Broad Institute Genome Sequencing Center for Infectious Disease"/>
            <person name="Wu L."/>
            <person name="Ma J."/>
        </authorList>
    </citation>
    <scope>NUCLEOTIDE SEQUENCE [LARGE SCALE GENOMIC DNA]</scope>
    <source>
        <strain evidence="2">KCTC 42211</strain>
    </source>
</reference>
<evidence type="ECO:0000313" key="1">
    <source>
        <dbReference type="EMBL" id="MFC3660344.1"/>
    </source>
</evidence>
<name>A0ABV7UUK7_9GAMM</name>
<dbReference type="EMBL" id="JBHRYF010000008">
    <property type="protein sequence ID" value="MFC3660344.1"/>
    <property type="molecule type" value="Genomic_DNA"/>
</dbReference>
<comment type="caution">
    <text evidence="1">The sequence shown here is derived from an EMBL/GenBank/DDBJ whole genome shotgun (WGS) entry which is preliminary data.</text>
</comment>